<keyword evidence="9" id="KW-0067">ATP-binding</keyword>
<evidence type="ECO:0000256" key="10">
    <source>
        <dbReference type="ARBA" id="ARBA00023154"/>
    </source>
</evidence>
<evidence type="ECO:0000256" key="12">
    <source>
        <dbReference type="RuleBase" id="RU003448"/>
    </source>
</evidence>
<name>A0ABT5D9W0_9BACT</name>
<evidence type="ECO:0000256" key="5">
    <source>
        <dbReference type="ARBA" id="ARBA00022605"/>
    </source>
</evidence>
<accession>A0ABT5D9W0</accession>
<dbReference type="InterPro" id="IPR001341">
    <property type="entry name" value="Asp_kinase"/>
</dbReference>
<comment type="pathway">
    <text evidence="3 13">Amino-acid biosynthesis; L-threonine biosynthesis; L-threonine from L-aspartate: step 1/5.</text>
</comment>
<feature type="domain" description="Aspartate/glutamate/uridylate kinase" evidence="14">
    <location>
        <begin position="4"/>
        <end position="226"/>
    </location>
</feature>
<keyword evidence="6 12" id="KW-0808">Transferase</keyword>
<reference evidence="15 16" key="1">
    <citation type="submission" date="2022-11" db="EMBL/GenBank/DDBJ databases">
        <title>Minimal conservation of predation-associated metabolite biosynthetic gene clusters underscores biosynthetic potential of Myxococcota including descriptions for ten novel species: Archangium lansinium sp. nov., Myxococcus landrumus sp. nov., Nannocystis bai.</title>
        <authorList>
            <person name="Ahearne A."/>
            <person name="Stevens C."/>
            <person name="Dowd S."/>
        </authorList>
    </citation>
    <scope>NUCLEOTIDE SEQUENCE [LARGE SCALE GENOMIC DNA]</scope>
    <source>
        <strain evidence="15 16">NCWAL01</strain>
    </source>
</reference>
<keyword evidence="10" id="KW-0457">Lysine biosynthesis</keyword>
<proteinExistence type="inferred from homology"/>
<keyword evidence="16" id="KW-1185">Reference proteome</keyword>
<comment type="catalytic activity">
    <reaction evidence="11 12">
        <text>L-aspartate + ATP = 4-phospho-L-aspartate + ADP</text>
        <dbReference type="Rhea" id="RHEA:23776"/>
        <dbReference type="ChEBI" id="CHEBI:29991"/>
        <dbReference type="ChEBI" id="CHEBI:30616"/>
        <dbReference type="ChEBI" id="CHEBI:57535"/>
        <dbReference type="ChEBI" id="CHEBI:456216"/>
        <dbReference type="EC" id="2.7.2.4"/>
    </reaction>
</comment>
<dbReference type="InterPro" id="IPR018042">
    <property type="entry name" value="Aspartate_kinase_CS"/>
</dbReference>
<evidence type="ECO:0000256" key="9">
    <source>
        <dbReference type="ARBA" id="ARBA00022840"/>
    </source>
</evidence>
<gene>
    <name evidence="15" type="ORF">POL68_11235</name>
</gene>
<dbReference type="PROSITE" id="PS00324">
    <property type="entry name" value="ASPARTOKINASE"/>
    <property type="match status" value="1"/>
</dbReference>
<dbReference type="NCBIfam" id="TIGR00657">
    <property type="entry name" value="asp_kinases"/>
    <property type="match status" value="1"/>
</dbReference>
<dbReference type="GO" id="GO:0004072">
    <property type="term" value="F:aspartate kinase activity"/>
    <property type="evidence" value="ECO:0007669"/>
    <property type="project" value="UniProtKB-EC"/>
</dbReference>
<keyword evidence="5 13" id="KW-0028">Amino-acid biosynthesis</keyword>
<protein>
    <recommendedName>
        <fullName evidence="12">Aspartokinase</fullName>
        <ecNumber evidence="12">2.7.2.4</ecNumber>
    </recommendedName>
</protein>
<comment type="pathway">
    <text evidence="2 13">Amino-acid biosynthesis; L-methionine biosynthesis via de novo pathway; L-homoserine from L-aspartate: step 1/3.</text>
</comment>
<keyword evidence="8 12" id="KW-0418">Kinase</keyword>
<dbReference type="Proteomes" id="UP001221838">
    <property type="component" value="Unassembled WGS sequence"/>
</dbReference>
<dbReference type="InterPro" id="IPR036393">
    <property type="entry name" value="AceGlu_kinase-like_sf"/>
</dbReference>
<evidence type="ECO:0000256" key="7">
    <source>
        <dbReference type="ARBA" id="ARBA00022741"/>
    </source>
</evidence>
<evidence type="ECO:0000256" key="4">
    <source>
        <dbReference type="ARBA" id="ARBA00010122"/>
    </source>
</evidence>
<keyword evidence="7" id="KW-0547">Nucleotide-binding</keyword>
<evidence type="ECO:0000256" key="1">
    <source>
        <dbReference type="ARBA" id="ARBA00004766"/>
    </source>
</evidence>
<evidence type="ECO:0000256" key="2">
    <source>
        <dbReference type="ARBA" id="ARBA00004986"/>
    </source>
</evidence>
<dbReference type="Gene3D" id="3.30.2130.10">
    <property type="entry name" value="VC0802-like"/>
    <property type="match status" value="1"/>
</dbReference>
<evidence type="ECO:0000256" key="11">
    <source>
        <dbReference type="ARBA" id="ARBA00047872"/>
    </source>
</evidence>
<evidence type="ECO:0000256" key="6">
    <source>
        <dbReference type="ARBA" id="ARBA00022679"/>
    </source>
</evidence>
<dbReference type="RefSeq" id="WP_272137261.1">
    <property type="nucleotide sequence ID" value="NZ_JAQNDM010000002.1"/>
</dbReference>
<dbReference type="SUPFAM" id="SSF53633">
    <property type="entry name" value="Carbamate kinase-like"/>
    <property type="match status" value="1"/>
</dbReference>
<dbReference type="PIRSF" id="PIRSF000726">
    <property type="entry name" value="Asp_kin"/>
    <property type="match status" value="1"/>
</dbReference>
<dbReference type="PANTHER" id="PTHR21499">
    <property type="entry name" value="ASPARTATE KINASE"/>
    <property type="match status" value="1"/>
</dbReference>
<dbReference type="EC" id="2.7.2.4" evidence="12"/>
<dbReference type="InterPro" id="IPR005260">
    <property type="entry name" value="Asp_kin_monofn"/>
</dbReference>
<organism evidence="15 16">
    <name type="scientific">Stigmatella ashevillensis</name>
    <dbReference type="NCBI Taxonomy" id="2995309"/>
    <lineage>
        <taxon>Bacteria</taxon>
        <taxon>Pseudomonadati</taxon>
        <taxon>Myxococcota</taxon>
        <taxon>Myxococcia</taxon>
        <taxon>Myxococcales</taxon>
        <taxon>Cystobacterineae</taxon>
        <taxon>Archangiaceae</taxon>
        <taxon>Stigmatella</taxon>
    </lineage>
</organism>
<dbReference type="PANTHER" id="PTHR21499:SF3">
    <property type="entry name" value="ASPARTOKINASE"/>
    <property type="match status" value="1"/>
</dbReference>
<evidence type="ECO:0000256" key="13">
    <source>
        <dbReference type="RuleBase" id="RU004249"/>
    </source>
</evidence>
<evidence type="ECO:0000256" key="8">
    <source>
        <dbReference type="ARBA" id="ARBA00022777"/>
    </source>
</evidence>
<dbReference type="NCBIfam" id="NF005155">
    <property type="entry name" value="PRK06635.1-4"/>
    <property type="match status" value="1"/>
</dbReference>
<dbReference type="InterPro" id="IPR041740">
    <property type="entry name" value="AKii-LysC-BS"/>
</dbReference>
<dbReference type="CDD" id="cd04261">
    <property type="entry name" value="AAK_AKii-LysC-BS"/>
    <property type="match status" value="1"/>
</dbReference>
<evidence type="ECO:0000313" key="15">
    <source>
        <dbReference type="EMBL" id="MDC0709036.1"/>
    </source>
</evidence>
<evidence type="ECO:0000313" key="16">
    <source>
        <dbReference type="Proteomes" id="UP001221838"/>
    </source>
</evidence>
<dbReference type="Pfam" id="PF00696">
    <property type="entry name" value="AA_kinase"/>
    <property type="match status" value="1"/>
</dbReference>
<dbReference type="Gene3D" id="3.40.1160.10">
    <property type="entry name" value="Acetylglutamate kinase-like"/>
    <property type="match status" value="1"/>
</dbReference>
<sequence length="399" mass="42715">MKPIVVQKYGGSSVAGVEKLRKVAQRVKAKRDAGYQMVVVVSAMGDTTDELLTLAKQVSQDPPRRELDMLLTCGERISMALLSMALQELGVPAISFTGSQSGIITNDAHAQARIVEVRPYRILDELERGKVVIVAGYQGVSFKKEVTTLGRGGSDTTAVALAAALEAEACEIYSDVDGIFSADPRVVPDALKLESLSYDEMQELASAGAKVLNAQAVEFAKAKGIVILARTAHGPGEGTAIQELASAPDIRVKGVTAEQEMAVLAAASERVKLPELLEFLDARGVRGRALSFDGLRGREARTYIAVPLQDVHGLEVVRKDLAVRFGDTVALQEHLGTVTCVGAGINADWMHLRRALVAAEETGAHVHAVHTSPLQLSLLVDKSSLKRLTARLHREFLGV</sequence>
<dbReference type="InterPro" id="IPR001048">
    <property type="entry name" value="Asp/Glu/Uridylate_kinase"/>
</dbReference>
<comment type="caution">
    <text evidence="15">The sequence shown here is derived from an EMBL/GenBank/DDBJ whole genome shotgun (WGS) entry which is preliminary data.</text>
</comment>
<evidence type="ECO:0000256" key="3">
    <source>
        <dbReference type="ARBA" id="ARBA00005139"/>
    </source>
</evidence>
<comment type="similarity">
    <text evidence="4 12">Belongs to the aspartokinase family.</text>
</comment>
<comment type="pathway">
    <text evidence="1 13">Amino-acid biosynthesis; L-lysine biosynthesis via DAP pathway; (S)-tetrahydrodipicolinate from L-aspartate: step 1/4.</text>
</comment>
<evidence type="ECO:0000259" key="14">
    <source>
        <dbReference type="Pfam" id="PF00696"/>
    </source>
</evidence>
<dbReference type="NCBIfam" id="NF005154">
    <property type="entry name" value="PRK06635.1-2"/>
    <property type="match status" value="1"/>
</dbReference>
<dbReference type="EMBL" id="JAQNDM010000002">
    <property type="protein sequence ID" value="MDC0709036.1"/>
    <property type="molecule type" value="Genomic_DNA"/>
</dbReference>